<feature type="chain" id="PRO_5045379458" description="Tat pathway signal sequence domain protein" evidence="1">
    <location>
        <begin position="40"/>
        <end position="165"/>
    </location>
</feature>
<protein>
    <recommendedName>
        <fullName evidence="4">Tat pathway signal sequence domain protein</fullName>
    </recommendedName>
</protein>
<comment type="caution">
    <text evidence="2">The sequence shown here is derived from an EMBL/GenBank/DDBJ whole genome shotgun (WGS) entry which is preliminary data.</text>
</comment>
<evidence type="ECO:0000313" key="3">
    <source>
        <dbReference type="Proteomes" id="UP001597327"/>
    </source>
</evidence>
<gene>
    <name evidence="2" type="ORF">ACFSC7_01025</name>
</gene>
<name>A0ABW4JV28_9HYPH</name>
<keyword evidence="3" id="KW-1185">Reference proteome</keyword>
<evidence type="ECO:0000256" key="1">
    <source>
        <dbReference type="SAM" id="SignalP"/>
    </source>
</evidence>
<evidence type="ECO:0008006" key="4">
    <source>
        <dbReference type="Google" id="ProtNLM"/>
    </source>
</evidence>
<dbReference type="RefSeq" id="WP_149892024.1">
    <property type="nucleotide sequence ID" value="NZ_JBHUFA010000001.1"/>
</dbReference>
<reference evidence="3" key="1">
    <citation type="journal article" date="2019" name="Int. J. Syst. Evol. Microbiol.">
        <title>The Global Catalogue of Microorganisms (GCM) 10K type strain sequencing project: providing services to taxonomists for standard genome sequencing and annotation.</title>
        <authorList>
            <consortium name="The Broad Institute Genomics Platform"/>
            <consortium name="The Broad Institute Genome Sequencing Center for Infectious Disease"/>
            <person name="Wu L."/>
            <person name="Ma J."/>
        </authorList>
    </citation>
    <scope>NUCLEOTIDE SEQUENCE [LARGE SCALE GENOMIC DNA]</scope>
    <source>
        <strain evidence="3">JCM 3369</strain>
    </source>
</reference>
<dbReference type="Proteomes" id="UP001597327">
    <property type="component" value="Unassembled WGS sequence"/>
</dbReference>
<sequence>MPHILRASSLRRRVSGKRLMRALGLSLTYALAAPSMVHAADGGLTLELNRSVTTERGCMLSFVASNGSARDVTGVVYELVLFNAEGLVEKMTAFDFGSLPASKTVVRQFELAGQPCEGLSQVLVNGAPRCDLAKGSTGGETPSAPATACIADLTTSSRATLALLK</sequence>
<proteinExistence type="predicted"/>
<keyword evidence="1" id="KW-0732">Signal</keyword>
<dbReference type="EMBL" id="JBHUFA010000001">
    <property type="protein sequence ID" value="MFD1694085.1"/>
    <property type="molecule type" value="Genomic_DNA"/>
</dbReference>
<feature type="signal peptide" evidence="1">
    <location>
        <begin position="1"/>
        <end position="39"/>
    </location>
</feature>
<organism evidence="2 3">
    <name type="scientific">Roseibium aestuarii</name>
    <dbReference type="NCBI Taxonomy" id="2600299"/>
    <lineage>
        <taxon>Bacteria</taxon>
        <taxon>Pseudomonadati</taxon>
        <taxon>Pseudomonadota</taxon>
        <taxon>Alphaproteobacteria</taxon>
        <taxon>Hyphomicrobiales</taxon>
        <taxon>Stappiaceae</taxon>
        <taxon>Roseibium</taxon>
    </lineage>
</organism>
<accession>A0ABW4JV28</accession>
<evidence type="ECO:0000313" key="2">
    <source>
        <dbReference type="EMBL" id="MFD1694085.1"/>
    </source>
</evidence>